<evidence type="ECO:0000256" key="6">
    <source>
        <dbReference type="SAM" id="MobiDB-lite"/>
    </source>
</evidence>
<feature type="transmembrane region" description="Helical" evidence="7">
    <location>
        <begin position="307"/>
        <end position="328"/>
    </location>
</feature>
<feature type="transmembrane region" description="Helical" evidence="7">
    <location>
        <begin position="90"/>
        <end position="107"/>
    </location>
</feature>
<evidence type="ECO:0000313" key="9">
    <source>
        <dbReference type="Proteomes" id="UP001064896"/>
    </source>
</evidence>
<dbReference type="Proteomes" id="UP001064896">
    <property type="component" value="Chromosome"/>
</dbReference>
<evidence type="ECO:0000256" key="7">
    <source>
        <dbReference type="SAM" id="Phobius"/>
    </source>
</evidence>
<evidence type="ECO:0000256" key="4">
    <source>
        <dbReference type="ARBA" id="ARBA00022989"/>
    </source>
</evidence>
<feature type="transmembrane region" description="Helical" evidence="7">
    <location>
        <begin position="340"/>
        <end position="365"/>
    </location>
</feature>
<dbReference type="PANTHER" id="PTHR12778">
    <property type="entry name" value="SOLUTE CARRIER FAMILY 33 ACETYL-COA TRANSPORTER -RELATED"/>
    <property type="match status" value="1"/>
</dbReference>
<evidence type="ECO:0000256" key="3">
    <source>
        <dbReference type="ARBA" id="ARBA00022692"/>
    </source>
</evidence>
<feature type="transmembrane region" description="Helical" evidence="7">
    <location>
        <begin position="186"/>
        <end position="210"/>
    </location>
</feature>
<evidence type="ECO:0000256" key="5">
    <source>
        <dbReference type="ARBA" id="ARBA00023136"/>
    </source>
</evidence>
<feature type="transmembrane region" description="Helical" evidence="7">
    <location>
        <begin position="113"/>
        <end position="135"/>
    </location>
</feature>
<feature type="transmembrane region" description="Helical" evidence="7">
    <location>
        <begin position="505"/>
        <end position="525"/>
    </location>
</feature>
<keyword evidence="4 7" id="KW-1133">Transmembrane helix</keyword>
<feature type="transmembrane region" description="Helical" evidence="7">
    <location>
        <begin position="156"/>
        <end position="174"/>
    </location>
</feature>
<feature type="transmembrane region" description="Helical" evidence="7">
    <location>
        <begin position="442"/>
        <end position="463"/>
    </location>
</feature>
<keyword evidence="2" id="KW-0813">Transport</keyword>
<dbReference type="InterPro" id="IPR004752">
    <property type="entry name" value="AmpG_permease/AT-1"/>
</dbReference>
<dbReference type="InterPro" id="IPR011701">
    <property type="entry name" value="MFS"/>
</dbReference>
<reference evidence="8" key="1">
    <citation type="submission" date="2020-05" db="EMBL/GenBank/DDBJ databases">
        <title>Complete genome sequence of Pseudomonas sp. Sm006.</title>
        <authorList>
            <person name="Takeuchi K."/>
            <person name="Someya N."/>
        </authorList>
    </citation>
    <scope>NUCLEOTIDE SEQUENCE</scope>
    <source>
        <strain evidence="8">Sm006</strain>
    </source>
</reference>
<feature type="compositionally biased region" description="Basic residues" evidence="6">
    <location>
        <begin position="578"/>
        <end position="594"/>
    </location>
</feature>
<feature type="transmembrane region" description="Helical" evidence="7">
    <location>
        <begin position="414"/>
        <end position="435"/>
    </location>
</feature>
<feature type="transmembrane region" description="Helical" evidence="7">
    <location>
        <begin position="256"/>
        <end position="274"/>
    </location>
</feature>
<feature type="transmembrane region" description="Helical" evidence="7">
    <location>
        <begin position="51"/>
        <end position="69"/>
    </location>
</feature>
<sequence length="641" mass="69870">MSHRTWRAALAAYASPATLALLLLGFAAGLPYMLVFSTLSVWLREAGVSREAIGFASLIGLAYAFKWIWSPLLDQWRLPLLGRLGRRRSWLVLSQGLVALGLVGMALCDPQQHLTWLIAVAVIVAFASATQDIAVDAYRLEIADDSRQAALAASYMLGYRVSALLATAGALYFAEWFGSTTLTYEYGAWAGTYLLFALLMLPGLITSLWMREPHIDVQVQTHTSRFKLKDQLASVLILLVMLISLPAMITGMLDRAWPRALLYFLFLVACLSPWGRRQIAPVRELLSQQRRQLLVAARGRVIPNFDFVHQAVSMIVLIVILVTTAAAIKAYASGAWPRGTLFVLIAMACFSAPGRLLMAPVVTPISEFVQRYRWQALLLLGLIATYRMSDTVMGVMANVFYIDQGFTKEQIASVSKLFGLVMTLLGAGAGGLLIVRFGILPILFIGGAASAATNLMFVVLSDMGPHLDMLILTISCDNFSAGLATSAFVAYLSSLTNLKFSATQYALLSSIMLLLPRLIGGYSGVMVDSLGYHQFFQLTALLGVPTLVLILVQWSRQRRQHNGASAAPEDPSPQPPRSRPRRRAVRNTHEKGRRSPAFSVAAGPQAVVGTTCTMRGGWASCTPASCSLSRTDSLSMKITPQ</sequence>
<keyword evidence="3 7" id="KW-0812">Transmembrane</keyword>
<dbReference type="SUPFAM" id="SSF103473">
    <property type="entry name" value="MFS general substrate transporter"/>
    <property type="match status" value="1"/>
</dbReference>
<organism evidence="8 9">
    <name type="scientific">Pseudomonas solani</name>
    <dbReference type="NCBI Taxonomy" id="2731552"/>
    <lineage>
        <taxon>Bacteria</taxon>
        <taxon>Pseudomonadati</taxon>
        <taxon>Pseudomonadota</taxon>
        <taxon>Gammaproteobacteria</taxon>
        <taxon>Pseudomonadales</taxon>
        <taxon>Pseudomonadaceae</taxon>
        <taxon>Pseudomonas</taxon>
    </lineage>
</organism>
<dbReference type="InterPro" id="IPR036259">
    <property type="entry name" value="MFS_trans_sf"/>
</dbReference>
<keyword evidence="5 7" id="KW-0472">Membrane</keyword>
<comment type="subcellular location">
    <subcellularLocation>
        <location evidence="1">Membrane</location>
        <topology evidence="1">Multi-pass membrane protein</topology>
    </subcellularLocation>
</comment>
<protein>
    <submittedName>
        <fullName evidence="8">Muropeptide MFS transporter AmpG</fullName>
    </submittedName>
</protein>
<feature type="region of interest" description="Disordered" evidence="6">
    <location>
        <begin position="561"/>
        <end position="600"/>
    </location>
</feature>
<dbReference type="Pfam" id="PF07690">
    <property type="entry name" value="MFS_1"/>
    <property type="match status" value="2"/>
</dbReference>
<dbReference type="EMBL" id="AP023081">
    <property type="protein sequence ID" value="BCD86892.1"/>
    <property type="molecule type" value="Genomic_DNA"/>
</dbReference>
<feature type="transmembrane region" description="Helical" evidence="7">
    <location>
        <begin position="531"/>
        <end position="552"/>
    </location>
</feature>
<evidence type="ECO:0000256" key="2">
    <source>
        <dbReference type="ARBA" id="ARBA00022448"/>
    </source>
</evidence>
<gene>
    <name evidence="8" type="primary">ampG</name>
    <name evidence="8" type="ORF">PSm6_32990</name>
</gene>
<evidence type="ECO:0000256" key="1">
    <source>
        <dbReference type="ARBA" id="ARBA00004141"/>
    </source>
</evidence>
<feature type="transmembrane region" description="Helical" evidence="7">
    <location>
        <begin position="469"/>
        <end position="493"/>
    </location>
</feature>
<feature type="transmembrane region" description="Helical" evidence="7">
    <location>
        <begin position="377"/>
        <end position="402"/>
    </location>
</feature>
<name>A0ABN6BTH9_9PSED</name>
<evidence type="ECO:0000313" key="8">
    <source>
        <dbReference type="EMBL" id="BCD86892.1"/>
    </source>
</evidence>
<dbReference type="Gene3D" id="1.20.1250.20">
    <property type="entry name" value="MFS general substrate transporter like domains"/>
    <property type="match status" value="2"/>
</dbReference>
<dbReference type="NCBIfam" id="TIGR00901">
    <property type="entry name" value="2A0125"/>
    <property type="match status" value="1"/>
</dbReference>
<dbReference type="PANTHER" id="PTHR12778:SF10">
    <property type="entry name" value="MAJOR FACILITATOR SUPERFAMILY DOMAIN-CONTAINING PROTEIN 3"/>
    <property type="match status" value="1"/>
</dbReference>
<accession>A0ABN6BTH9</accession>
<proteinExistence type="predicted"/>
<keyword evidence="9" id="KW-1185">Reference proteome</keyword>
<feature type="transmembrane region" description="Helical" evidence="7">
    <location>
        <begin position="231"/>
        <end position="250"/>
    </location>
</feature>